<name>A0A1F6DMD7_9BACT</name>
<protein>
    <recommendedName>
        <fullName evidence="3">Type 4 fimbrial biogenesis protein PilX N-terminal domain-containing protein</fullName>
    </recommendedName>
</protein>
<gene>
    <name evidence="1" type="ORF">A3C19_01255</name>
</gene>
<evidence type="ECO:0000313" key="2">
    <source>
        <dbReference type="Proteomes" id="UP000178532"/>
    </source>
</evidence>
<evidence type="ECO:0008006" key="3">
    <source>
        <dbReference type="Google" id="ProtNLM"/>
    </source>
</evidence>
<comment type="caution">
    <text evidence="1">The sequence shown here is derived from an EMBL/GenBank/DDBJ whole genome shotgun (WGS) entry which is preliminary data.</text>
</comment>
<dbReference type="AlphaFoldDB" id="A0A1F6DMD7"/>
<accession>A0A1F6DMD7</accession>
<evidence type="ECO:0000313" key="1">
    <source>
        <dbReference type="EMBL" id="OGG62589.1"/>
    </source>
</evidence>
<dbReference type="STRING" id="1798495.A3C19_01255"/>
<dbReference type="EMBL" id="MFLI01000006">
    <property type="protein sequence ID" value="OGG62589.1"/>
    <property type="molecule type" value="Genomic_DNA"/>
</dbReference>
<dbReference type="Proteomes" id="UP000178532">
    <property type="component" value="Unassembled WGS sequence"/>
</dbReference>
<reference evidence="1 2" key="1">
    <citation type="journal article" date="2016" name="Nat. Commun.">
        <title>Thousands of microbial genomes shed light on interconnected biogeochemical processes in an aquifer system.</title>
        <authorList>
            <person name="Anantharaman K."/>
            <person name="Brown C.T."/>
            <person name="Hug L.A."/>
            <person name="Sharon I."/>
            <person name="Castelle C.J."/>
            <person name="Probst A.J."/>
            <person name="Thomas B.C."/>
            <person name="Singh A."/>
            <person name="Wilkins M.J."/>
            <person name="Karaoz U."/>
            <person name="Brodie E.L."/>
            <person name="Williams K.H."/>
            <person name="Hubbard S.S."/>
            <person name="Banfield J.F."/>
        </authorList>
    </citation>
    <scope>NUCLEOTIDE SEQUENCE [LARGE SCALE GENOMIC DNA]</scope>
</reference>
<sequence length="161" mass="16989">MVSVGLFAMVVLLTSGAYLMMIGISRQAQSITTGINNLSFALETMTRTIRTGTDYSCDSIGDCTAGTTFSVINSNDKTVEYSLSLGNTIMQRIGTGALVPLTDPSVKVTSLIFYASGTASDDDLQPHVTIIVSGEVPYGPGPEQKKSFTIETGATMRGTDI</sequence>
<proteinExistence type="predicted"/>
<organism evidence="1 2">
    <name type="scientific">Candidatus Kaiserbacteria bacterium RIFCSPHIGHO2_02_FULL_54_22</name>
    <dbReference type="NCBI Taxonomy" id="1798495"/>
    <lineage>
        <taxon>Bacteria</taxon>
        <taxon>Candidatus Kaiseribacteriota</taxon>
    </lineage>
</organism>